<feature type="compositionally biased region" description="Low complexity" evidence="2">
    <location>
        <begin position="184"/>
        <end position="202"/>
    </location>
</feature>
<protein>
    <submittedName>
        <fullName evidence="4">FHA domain-containing protein</fullName>
    </submittedName>
</protein>
<evidence type="ECO:0000313" key="5">
    <source>
        <dbReference type="Proteomes" id="UP001152308"/>
    </source>
</evidence>
<dbReference type="Gene3D" id="2.60.200.20">
    <property type="match status" value="1"/>
</dbReference>
<reference evidence="4" key="2">
    <citation type="submission" date="2022-01" db="EMBL/GenBank/DDBJ databases">
        <authorList>
            <person name="Sanchez-Suarez J."/>
            <person name="Villamil L."/>
            <person name="Diaz L.E."/>
        </authorList>
    </citation>
    <scope>NUCLEOTIDE SEQUENCE</scope>
    <source>
        <strain evidence="4">EUFUS-Z928</strain>
    </source>
</reference>
<dbReference type="SMART" id="SM00240">
    <property type="entry name" value="FHA"/>
    <property type="match status" value="1"/>
</dbReference>
<feature type="region of interest" description="Disordered" evidence="2">
    <location>
        <begin position="175"/>
        <end position="340"/>
    </location>
</feature>
<proteinExistence type="predicted"/>
<reference evidence="4" key="1">
    <citation type="journal article" date="2022" name="Data Brief">
        <title>Draft genome sequence data of Gordonia hongkongensis strain EUFUS-Z928 isolated from the octocoral Eunicea fusca.</title>
        <authorList>
            <person name="Sanchez-Suarez J."/>
            <person name="Diaz L."/>
            <person name="Melo-Bolivar J."/>
            <person name="Villamil L."/>
        </authorList>
    </citation>
    <scope>NUCLEOTIDE SEQUENCE</scope>
    <source>
        <strain evidence="4">EUFUS-Z928</strain>
    </source>
</reference>
<feature type="region of interest" description="Disordered" evidence="2">
    <location>
        <begin position="417"/>
        <end position="437"/>
    </location>
</feature>
<keyword evidence="1" id="KW-0597">Phosphoprotein</keyword>
<dbReference type="CDD" id="cd00060">
    <property type="entry name" value="FHA"/>
    <property type="match status" value="1"/>
</dbReference>
<evidence type="ECO:0000259" key="3">
    <source>
        <dbReference type="PROSITE" id="PS50006"/>
    </source>
</evidence>
<evidence type="ECO:0000256" key="1">
    <source>
        <dbReference type="ARBA" id="ARBA00022553"/>
    </source>
</evidence>
<dbReference type="EMBL" id="JAKJLQ010000002">
    <property type="protein sequence ID" value="MDF6100342.1"/>
    <property type="molecule type" value="Genomic_DNA"/>
</dbReference>
<gene>
    <name evidence="4" type="ORF">L2299_04680</name>
</gene>
<sequence length="509" mass="53997">MTGPGDIPSVTPTVTLIPGGGIVIRTPAFLCLTNDAVPASFLTDLLDIESAVVVPDSAPRRGRHLVRALAQLVATADDPVDIAFAAPDNAGIAIFLSGRVYGETDGKRIEPPAGDSYDRAVPWPFEGLGLYLAGTKPAEVGDERFDLVQGTVPAAGALLHTPLGLRGTEFHSLAERPAQPRPEPAAARPEPAAARPEPAVEPSRPDPDAGPPTEALDDLDKPAPGAPEPPAPEPIRKRSPFDDLPPEPDPMGTTERMAPGADGGADLPAPDPLPFTSTPLGGPFGSEPLSPNVSHPPERPPRDANPPSGRPRVEPAPAPNPFAEPLEPRAPLPKEEHQKPATEVVKIEASRAMVHGIRCSRGHLNHPQSWLCGVCGIRMDQLTTFLVEGERPPLGWLLLDNGFTFLLDEDLVIGREPGSAGGGPAGSPKPIRVQDETGQLSRRHVEIRLVEWTVQLVDLGSANGTFVTDPSSGNRETRLLPHRAHVLVPGSHVRIGGRHFIFESHHARI</sequence>
<comment type="caution">
    <text evidence="4">The sequence shown here is derived from an EMBL/GenBank/DDBJ whole genome shotgun (WGS) entry which is preliminary data.</text>
</comment>
<evidence type="ECO:0000313" key="4">
    <source>
        <dbReference type="EMBL" id="MDF6100342.1"/>
    </source>
</evidence>
<name>A0ABT6BR87_9ACTN</name>
<dbReference type="InterPro" id="IPR000253">
    <property type="entry name" value="FHA_dom"/>
</dbReference>
<feature type="domain" description="FHA" evidence="3">
    <location>
        <begin position="411"/>
        <end position="472"/>
    </location>
</feature>
<feature type="compositionally biased region" description="Low complexity" evidence="2">
    <location>
        <begin position="258"/>
        <end position="268"/>
    </location>
</feature>
<dbReference type="Pfam" id="PF00498">
    <property type="entry name" value="FHA"/>
    <property type="match status" value="1"/>
</dbReference>
<dbReference type="PROSITE" id="PS50006">
    <property type="entry name" value="FHA_DOMAIN"/>
    <property type="match status" value="1"/>
</dbReference>
<evidence type="ECO:0000256" key="2">
    <source>
        <dbReference type="SAM" id="MobiDB-lite"/>
    </source>
</evidence>
<dbReference type="Proteomes" id="UP001152308">
    <property type="component" value="Unassembled WGS sequence"/>
</dbReference>
<dbReference type="SUPFAM" id="SSF49879">
    <property type="entry name" value="SMAD/FHA domain"/>
    <property type="match status" value="1"/>
</dbReference>
<accession>A0ABT6BR87</accession>
<keyword evidence="5" id="KW-1185">Reference proteome</keyword>
<dbReference type="InterPro" id="IPR008984">
    <property type="entry name" value="SMAD_FHA_dom_sf"/>
</dbReference>
<feature type="compositionally biased region" description="Pro residues" evidence="2">
    <location>
        <begin position="224"/>
        <end position="233"/>
    </location>
</feature>
<organism evidence="4 5">
    <name type="scientific">Gordonia hongkongensis</name>
    <dbReference type="NCBI Taxonomy" id="1701090"/>
    <lineage>
        <taxon>Bacteria</taxon>
        <taxon>Bacillati</taxon>
        <taxon>Actinomycetota</taxon>
        <taxon>Actinomycetes</taxon>
        <taxon>Mycobacteriales</taxon>
        <taxon>Gordoniaceae</taxon>
        <taxon>Gordonia</taxon>
    </lineage>
</organism>
<dbReference type="RefSeq" id="WP_277242790.1">
    <property type="nucleotide sequence ID" value="NZ_JAKJLQ010000002.1"/>
</dbReference>